<protein>
    <submittedName>
        <fullName evidence="1">Uncharacterized protein</fullName>
    </submittedName>
</protein>
<keyword evidence="2" id="KW-1185">Reference proteome</keyword>
<organism evidence="1 2">
    <name type="scientific">Synechococcus phage S-SZBM1</name>
    <dbReference type="NCBI Taxonomy" id="2926475"/>
    <lineage>
        <taxon>Viruses</taxon>
        <taxon>Duplodnaviria</taxon>
        <taxon>Heunggongvirae</taxon>
        <taxon>Uroviricota</taxon>
        <taxon>Caudoviricetes</taxon>
        <taxon>Pantevenvirales</taxon>
        <taxon>Kyanoviridae</taxon>
        <taxon>Shenzhenivirus</taxon>
        <taxon>Shenzhenivirus sszbm1</taxon>
    </lineage>
</organism>
<evidence type="ECO:0000313" key="2">
    <source>
        <dbReference type="Proteomes" id="UP000829362"/>
    </source>
</evidence>
<evidence type="ECO:0000313" key="1">
    <source>
        <dbReference type="EMBL" id="UNH61310.1"/>
    </source>
</evidence>
<name>A0AC61TTY6_9CAUD</name>
<reference evidence="1" key="1">
    <citation type="submission" date="2021-11" db="EMBL/GenBank/DDBJ databases">
        <authorList>
            <person name="Rong C."/>
            <person name="Yang Y."/>
            <person name="Li S."/>
            <person name="Zhou K."/>
            <person name="Xu Y."/>
            <person name="Zhang R."/>
            <person name="Zhang Y."/>
        </authorList>
    </citation>
    <scope>NUCLEOTIDE SEQUENCE</scope>
</reference>
<proteinExistence type="predicted"/>
<dbReference type="Proteomes" id="UP000829362">
    <property type="component" value="Segment"/>
</dbReference>
<gene>
    <name evidence="1" type="ORF">SSZBM1_193</name>
</gene>
<dbReference type="EMBL" id="OL473597">
    <property type="protein sequence ID" value="UNH61310.1"/>
    <property type="molecule type" value="Genomic_DNA"/>
</dbReference>
<accession>A0AC61TTY6</accession>
<sequence>MDNEKAAVCKYCGLTPPKGHWRPNTWIEKHEANCPANPKHNKPKK</sequence>